<gene>
    <name evidence="1" type="ORF">MRB53_023402</name>
</gene>
<dbReference type="EMBL" id="CM056815">
    <property type="protein sequence ID" value="KAJ8630079.1"/>
    <property type="molecule type" value="Genomic_DNA"/>
</dbReference>
<organism evidence="1 2">
    <name type="scientific">Persea americana</name>
    <name type="common">Avocado</name>
    <dbReference type="NCBI Taxonomy" id="3435"/>
    <lineage>
        <taxon>Eukaryota</taxon>
        <taxon>Viridiplantae</taxon>
        <taxon>Streptophyta</taxon>
        <taxon>Embryophyta</taxon>
        <taxon>Tracheophyta</taxon>
        <taxon>Spermatophyta</taxon>
        <taxon>Magnoliopsida</taxon>
        <taxon>Magnoliidae</taxon>
        <taxon>Laurales</taxon>
        <taxon>Lauraceae</taxon>
        <taxon>Persea</taxon>
    </lineage>
</organism>
<dbReference type="Proteomes" id="UP001234297">
    <property type="component" value="Chromosome 7"/>
</dbReference>
<protein>
    <submittedName>
        <fullName evidence="1">Uncharacterized protein</fullName>
    </submittedName>
</protein>
<keyword evidence="2" id="KW-1185">Reference proteome</keyword>
<name>A0ACC2L9E9_PERAE</name>
<reference evidence="1 2" key="1">
    <citation type="journal article" date="2022" name="Hortic Res">
        <title>A haplotype resolved chromosomal level avocado genome allows analysis of novel avocado genes.</title>
        <authorList>
            <person name="Nath O."/>
            <person name="Fletcher S.J."/>
            <person name="Hayward A."/>
            <person name="Shaw L.M."/>
            <person name="Masouleh A.K."/>
            <person name="Furtado A."/>
            <person name="Henry R.J."/>
            <person name="Mitter N."/>
        </authorList>
    </citation>
    <scope>NUCLEOTIDE SEQUENCE [LARGE SCALE GENOMIC DNA]</scope>
    <source>
        <strain evidence="2">cv. Hass</strain>
        <tissue evidence="1">Leaves</tissue>
    </source>
</reference>
<accession>A0ACC2L9E9</accession>
<evidence type="ECO:0000313" key="1">
    <source>
        <dbReference type="EMBL" id="KAJ8630079.1"/>
    </source>
</evidence>
<comment type="caution">
    <text evidence="1">The sequence shown here is derived from an EMBL/GenBank/DDBJ whole genome shotgun (WGS) entry which is preliminary data.</text>
</comment>
<proteinExistence type="predicted"/>
<evidence type="ECO:0000313" key="2">
    <source>
        <dbReference type="Proteomes" id="UP001234297"/>
    </source>
</evidence>
<sequence>MLRRHIRIAGPSSSVQPQEEAAETQSQPSSIETGGPANSSSSCSGKKTTRGPMRGIKLLNKRPDDKLVGDFNTDDQPIGENARDFSTLCGIVVRTPGIAPLRVKKWAEIPEQAKDKLWKNIQEFAVVDEERKKWVLQNLA</sequence>